<dbReference type="EMBL" id="CP001631">
    <property type="protein sequence ID" value="ACU53050.1"/>
    <property type="molecule type" value="Genomic_DNA"/>
</dbReference>
<dbReference type="PANTHER" id="PTHR33303">
    <property type="entry name" value="CYTOPLASMIC PROTEIN-RELATED"/>
    <property type="match status" value="1"/>
</dbReference>
<reference evidence="2 3" key="1">
    <citation type="journal article" date="2009" name="Stand. Genomic Sci.">
        <title>Complete genome sequence of Acidimicrobium ferrooxidans type strain (ICP).</title>
        <authorList>
            <person name="Clum A."/>
            <person name="Nolan M."/>
            <person name="Lang E."/>
            <person name="Glavina Del Rio T."/>
            <person name="Tice H."/>
            <person name="Copeland A."/>
            <person name="Cheng J.F."/>
            <person name="Lucas S."/>
            <person name="Chen F."/>
            <person name="Bruce D."/>
            <person name="Goodwin L."/>
            <person name="Pitluck S."/>
            <person name="Ivanova N."/>
            <person name="Mavrommatis K."/>
            <person name="Mikhailova N."/>
            <person name="Pati A."/>
            <person name="Chen A."/>
            <person name="Palaniappan K."/>
            <person name="Goker M."/>
            <person name="Spring S."/>
            <person name="Land M."/>
            <person name="Hauser L."/>
            <person name="Chang Y.J."/>
            <person name="Jeffries C.C."/>
            <person name="Chain P."/>
            <person name="Bristow J."/>
            <person name="Eisen J.A."/>
            <person name="Markowitz V."/>
            <person name="Hugenholtz P."/>
            <person name="Kyrpides N.C."/>
            <person name="Klenk H.P."/>
            <person name="Lapidus A."/>
        </authorList>
    </citation>
    <scope>NUCLEOTIDE SEQUENCE [LARGE SCALE GENOMIC DNA]</scope>
    <source>
        <strain evidence="3">DSM 10331 / JCM 15462 / NBRC 103882 / ICP</strain>
    </source>
</reference>
<dbReference type="STRING" id="525909.Afer_0079"/>
<dbReference type="RefSeq" id="WP_012784169.1">
    <property type="nucleotide sequence ID" value="NC_013124.1"/>
</dbReference>
<dbReference type="Proteomes" id="UP000000771">
    <property type="component" value="Chromosome"/>
</dbReference>
<dbReference type="InterPro" id="IPR036291">
    <property type="entry name" value="NAD(P)-bd_dom_sf"/>
</dbReference>
<evidence type="ECO:0000313" key="2">
    <source>
        <dbReference type="EMBL" id="ACU53050.1"/>
    </source>
</evidence>
<dbReference type="HOGENOM" id="CLU_112567_0_0_11"/>
<dbReference type="eggNOG" id="COG1832">
    <property type="taxonomic scope" value="Bacteria"/>
</dbReference>
<gene>
    <name evidence="2" type="ordered locus">Afer_0079</name>
</gene>
<feature type="domain" description="CoA-binding" evidence="1">
    <location>
        <begin position="13"/>
        <end position="107"/>
    </location>
</feature>
<evidence type="ECO:0000259" key="1">
    <source>
        <dbReference type="SMART" id="SM00881"/>
    </source>
</evidence>
<dbReference type="AlphaFoldDB" id="C7M1K1"/>
<dbReference type="SUPFAM" id="SSF51735">
    <property type="entry name" value="NAD(P)-binding Rossmann-fold domains"/>
    <property type="match status" value="1"/>
</dbReference>
<name>C7M1K1_ACIFD</name>
<evidence type="ECO:0000313" key="3">
    <source>
        <dbReference type="Proteomes" id="UP000000771"/>
    </source>
</evidence>
<accession>C7M1K1</accession>
<dbReference type="PANTHER" id="PTHR33303:SF2">
    <property type="entry name" value="COA-BINDING DOMAIN-CONTAINING PROTEIN"/>
    <property type="match status" value="1"/>
</dbReference>
<organism evidence="2 3">
    <name type="scientific">Acidimicrobium ferrooxidans (strain DSM 10331 / JCM 15462 / NBRC 103882 / ICP)</name>
    <dbReference type="NCBI Taxonomy" id="525909"/>
    <lineage>
        <taxon>Bacteria</taxon>
        <taxon>Bacillati</taxon>
        <taxon>Actinomycetota</taxon>
        <taxon>Acidimicrobiia</taxon>
        <taxon>Acidimicrobiales</taxon>
        <taxon>Acidimicrobiaceae</taxon>
        <taxon>Acidimicrobium</taxon>
    </lineage>
</organism>
<sequence>MIVIGAEQPIDVLRSVHTIAMVGASSNPWRASHHVMAELLDLGYEVLPVNPRETMVHDLPAYPTLEAAAAEHSIDLVDVFRRPEACPAVARAAVGVGARALWLQLGIVSDEAAAIAREGGLIVVMDDCPSRYVTRLRADRRPEST</sequence>
<dbReference type="SMART" id="SM00881">
    <property type="entry name" value="CoA_binding"/>
    <property type="match status" value="1"/>
</dbReference>
<dbReference type="KEGG" id="afo:Afer_0079"/>
<protein>
    <submittedName>
        <fullName evidence="2">CoA-binding domain protein</fullName>
    </submittedName>
</protein>
<dbReference type="OrthoDB" id="9804695at2"/>
<dbReference type="InterPro" id="IPR003781">
    <property type="entry name" value="CoA-bd"/>
</dbReference>
<dbReference type="Gene3D" id="3.40.50.720">
    <property type="entry name" value="NAD(P)-binding Rossmann-like Domain"/>
    <property type="match status" value="1"/>
</dbReference>
<dbReference type="Pfam" id="PF13380">
    <property type="entry name" value="CoA_binding_2"/>
    <property type="match status" value="1"/>
</dbReference>
<keyword evidence="3" id="KW-1185">Reference proteome</keyword>
<proteinExistence type="predicted"/>